<dbReference type="EMBL" id="AP019791">
    <property type="protein sequence ID" value="BBL80740.1"/>
    <property type="molecule type" value="Genomic_DNA"/>
</dbReference>
<accession>A0A510HL46</accession>
<dbReference type="Pfam" id="PF13565">
    <property type="entry name" value="HTH_32"/>
    <property type="match status" value="1"/>
</dbReference>
<dbReference type="SUPFAM" id="SSF46689">
    <property type="entry name" value="Homeodomain-like"/>
    <property type="match status" value="1"/>
</dbReference>
<reference evidence="1" key="1">
    <citation type="journal article" date="2019" name="Microbiol. Resour. Announc.">
        <title>Complete Genome Sequence of Rubrobacter xylanophilus Strain AA3-22, Isolated from Arima Onsen in Japan.</title>
        <authorList>
            <person name="Tomariguchi N."/>
            <person name="Miyazaki K."/>
        </authorList>
    </citation>
    <scope>NUCLEOTIDE SEQUENCE [LARGE SCALE GENOMIC DNA]</scope>
    <source>
        <strain evidence="1">AA3-22</strain>
    </source>
</reference>
<gene>
    <name evidence="1" type="ORF">RxyAA322_25940</name>
</gene>
<evidence type="ECO:0000313" key="1">
    <source>
        <dbReference type="EMBL" id="BBL80740.1"/>
    </source>
</evidence>
<keyword evidence="2" id="KW-1185">Reference proteome</keyword>
<protein>
    <recommendedName>
        <fullName evidence="3">Transposase</fullName>
    </recommendedName>
</protein>
<sequence>MYKKYVVRLSEEERSQLETLVRSGRAHARKLLYGRILLKADANGPDQWTDERIADAFEVSTATVARERKRLCEEGLEVALMPRKPGRPRKRVLDGRAEARLIALSCSDPPEGRERWSMRLLADRMVELGHVDALSHETVRRTLKKTASSLTSSASG</sequence>
<dbReference type="AlphaFoldDB" id="A0A510HL46"/>
<name>A0A510HL46_9ACTN</name>
<evidence type="ECO:0008006" key="3">
    <source>
        <dbReference type="Google" id="ProtNLM"/>
    </source>
</evidence>
<dbReference type="InterPro" id="IPR009057">
    <property type="entry name" value="Homeodomain-like_sf"/>
</dbReference>
<evidence type="ECO:0000313" key="2">
    <source>
        <dbReference type="Proteomes" id="UP000318065"/>
    </source>
</evidence>
<proteinExistence type="predicted"/>
<organism evidence="1 2">
    <name type="scientific">Rubrobacter xylanophilus</name>
    <dbReference type="NCBI Taxonomy" id="49319"/>
    <lineage>
        <taxon>Bacteria</taxon>
        <taxon>Bacillati</taxon>
        <taxon>Actinomycetota</taxon>
        <taxon>Rubrobacteria</taxon>
        <taxon>Rubrobacterales</taxon>
        <taxon>Rubrobacteraceae</taxon>
        <taxon>Rubrobacter</taxon>
    </lineage>
</organism>
<dbReference type="Proteomes" id="UP000318065">
    <property type="component" value="Chromosome"/>
</dbReference>